<dbReference type="GO" id="GO:0020037">
    <property type="term" value="F:heme binding"/>
    <property type="evidence" value="ECO:0007669"/>
    <property type="project" value="InterPro"/>
</dbReference>
<comment type="caution">
    <text evidence="2">The sequence shown here is derived from an EMBL/GenBank/DDBJ whole genome shotgun (WGS) entry which is preliminary data.</text>
</comment>
<evidence type="ECO:0000313" key="3">
    <source>
        <dbReference type="Proteomes" id="UP000469558"/>
    </source>
</evidence>
<reference evidence="2 3" key="1">
    <citation type="submission" date="2018-05" db="EMBL/GenBank/DDBJ databases">
        <title>Genome sequencing and assembly of the regulated plant pathogen Lachnellula willkommii and related sister species for the development of diagnostic species identification markers.</title>
        <authorList>
            <person name="Giroux E."/>
            <person name="Bilodeau G."/>
        </authorList>
    </citation>
    <scope>NUCLEOTIDE SEQUENCE [LARGE SCALE GENOMIC DNA]</scope>
    <source>
        <strain evidence="2 3">CBS 268.59</strain>
    </source>
</reference>
<organism evidence="2 3">
    <name type="scientific">Lachnellula suecica</name>
    <dbReference type="NCBI Taxonomy" id="602035"/>
    <lineage>
        <taxon>Eukaryota</taxon>
        <taxon>Fungi</taxon>
        <taxon>Dikarya</taxon>
        <taxon>Ascomycota</taxon>
        <taxon>Pezizomycotina</taxon>
        <taxon>Leotiomycetes</taxon>
        <taxon>Helotiales</taxon>
        <taxon>Lachnaceae</taxon>
        <taxon>Lachnellula</taxon>
    </lineage>
</organism>
<dbReference type="SUPFAM" id="SSF48264">
    <property type="entry name" value="Cytochrome P450"/>
    <property type="match status" value="1"/>
</dbReference>
<dbReference type="PANTHER" id="PTHR24306">
    <property type="match status" value="1"/>
</dbReference>
<sequence>MPAVESNTFRDAQDLLRLDILEKDFILKESEEDCKAFGKITPKTYRIAAGNYICINHGTLQMDPRLWKDPSKFDPYRFLVEDENNPGGLRSDKLHPSAFGGGPSICKGRTYAEREVLIFVAALLVTYDLGLVGKDWHIPGKFMNGTGAAQPTGTFRVNLNRRA</sequence>
<evidence type="ECO:0000313" key="2">
    <source>
        <dbReference type="EMBL" id="TVY84392.1"/>
    </source>
</evidence>
<proteinExistence type="predicted"/>
<protein>
    <submittedName>
        <fullName evidence="2">Protopine 6-monooxygenase</fullName>
    </submittedName>
</protein>
<evidence type="ECO:0000256" key="1">
    <source>
        <dbReference type="PIRSR" id="PIRSR602401-1"/>
    </source>
</evidence>
<keyword evidence="3" id="KW-1185">Reference proteome</keyword>
<keyword evidence="1" id="KW-0408">Iron</keyword>
<dbReference type="GO" id="GO:0016705">
    <property type="term" value="F:oxidoreductase activity, acting on paired donors, with incorporation or reduction of molecular oxygen"/>
    <property type="evidence" value="ECO:0007669"/>
    <property type="project" value="InterPro"/>
</dbReference>
<comment type="cofactor">
    <cofactor evidence="1">
        <name>heme</name>
        <dbReference type="ChEBI" id="CHEBI:30413"/>
    </cofactor>
</comment>
<feature type="binding site" description="axial binding residue" evidence="1">
    <location>
        <position position="106"/>
    </location>
    <ligand>
        <name>heme</name>
        <dbReference type="ChEBI" id="CHEBI:30413"/>
    </ligand>
    <ligandPart>
        <name>Fe</name>
        <dbReference type="ChEBI" id="CHEBI:18248"/>
    </ligandPart>
</feature>
<dbReference type="OrthoDB" id="3366823at2759"/>
<dbReference type="EMBL" id="QGMK01000088">
    <property type="protein sequence ID" value="TVY84392.1"/>
    <property type="molecule type" value="Genomic_DNA"/>
</dbReference>
<dbReference type="Proteomes" id="UP000469558">
    <property type="component" value="Unassembled WGS sequence"/>
</dbReference>
<keyword evidence="1" id="KW-0479">Metal-binding</keyword>
<dbReference type="Pfam" id="PF00067">
    <property type="entry name" value="p450"/>
    <property type="match status" value="1"/>
</dbReference>
<dbReference type="InterPro" id="IPR001128">
    <property type="entry name" value="Cyt_P450"/>
</dbReference>
<dbReference type="Gene3D" id="1.10.630.10">
    <property type="entry name" value="Cytochrome P450"/>
    <property type="match status" value="1"/>
</dbReference>
<dbReference type="GO" id="GO:0005506">
    <property type="term" value="F:iron ion binding"/>
    <property type="evidence" value="ECO:0007669"/>
    <property type="project" value="InterPro"/>
</dbReference>
<dbReference type="InterPro" id="IPR036396">
    <property type="entry name" value="Cyt_P450_sf"/>
</dbReference>
<dbReference type="GO" id="GO:0004497">
    <property type="term" value="F:monooxygenase activity"/>
    <property type="evidence" value="ECO:0007669"/>
    <property type="project" value="InterPro"/>
</dbReference>
<keyword evidence="1" id="KW-0349">Heme</keyword>
<accession>A0A8T9CGU9</accession>
<dbReference type="InterPro" id="IPR002401">
    <property type="entry name" value="Cyt_P450_E_grp-I"/>
</dbReference>
<dbReference type="AlphaFoldDB" id="A0A8T9CGU9"/>
<name>A0A8T9CGU9_9HELO</name>
<gene>
    <name evidence="2" type="primary">CYP82N2v2</name>
    <name evidence="2" type="ORF">LSUE1_G001841</name>
</gene>
<dbReference type="PRINTS" id="PR00463">
    <property type="entry name" value="EP450I"/>
</dbReference>
<dbReference type="PANTHER" id="PTHR24306:SF7">
    <property type="entry name" value="AHBB"/>
    <property type="match status" value="1"/>
</dbReference>